<feature type="compositionally biased region" description="Low complexity" evidence="1">
    <location>
        <begin position="1"/>
        <end position="15"/>
    </location>
</feature>
<proteinExistence type="predicted"/>
<evidence type="ECO:0000256" key="1">
    <source>
        <dbReference type="SAM" id="MobiDB-lite"/>
    </source>
</evidence>
<dbReference type="STRING" id="53468.A0A0R3UJM8"/>
<evidence type="ECO:0000313" key="3">
    <source>
        <dbReference type="Proteomes" id="UP000267029"/>
    </source>
</evidence>
<evidence type="ECO:0000313" key="2">
    <source>
        <dbReference type="EMBL" id="VDD81725.1"/>
    </source>
</evidence>
<feature type="region of interest" description="Disordered" evidence="1">
    <location>
        <begin position="1"/>
        <end position="58"/>
    </location>
</feature>
<feature type="compositionally biased region" description="Low complexity" evidence="1">
    <location>
        <begin position="221"/>
        <end position="234"/>
    </location>
</feature>
<protein>
    <submittedName>
        <fullName evidence="2">Uncharacterized protein</fullName>
    </submittedName>
</protein>
<name>A0A0R3UJM8_MESCO</name>
<feature type="region of interest" description="Disordered" evidence="1">
    <location>
        <begin position="208"/>
        <end position="270"/>
    </location>
</feature>
<accession>A0A0R3UJM8</accession>
<dbReference type="AlphaFoldDB" id="A0A0R3UJM8"/>
<organism evidence="2 3">
    <name type="scientific">Mesocestoides corti</name>
    <name type="common">Flatworm</name>
    <dbReference type="NCBI Taxonomy" id="53468"/>
    <lineage>
        <taxon>Eukaryota</taxon>
        <taxon>Metazoa</taxon>
        <taxon>Spiralia</taxon>
        <taxon>Lophotrochozoa</taxon>
        <taxon>Platyhelminthes</taxon>
        <taxon>Cestoda</taxon>
        <taxon>Eucestoda</taxon>
        <taxon>Cyclophyllidea</taxon>
        <taxon>Mesocestoididae</taxon>
        <taxon>Mesocestoides</taxon>
    </lineage>
</organism>
<reference evidence="2 3" key="1">
    <citation type="submission" date="2018-10" db="EMBL/GenBank/DDBJ databases">
        <authorList>
            <consortium name="Pathogen Informatics"/>
        </authorList>
    </citation>
    <scope>NUCLEOTIDE SEQUENCE [LARGE SCALE GENOMIC DNA]</scope>
</reference>
<dbReference type="EMBL" id="UXSR01005401">
    <property type="protein sequence ID" value="VDD81725.1"/>
    <property type="molecule type" value="Genomic_DNA"/>
</dbReference>
<gene>
    <name evidence="2" type="ORF">MCOS_LOCUS7728</name>
</gene>
<dbReference type="Proteomes" id="UP000267029">
    <property type="component" value="Unassembled WGS sequence"/>
</dbReference>
<sequence>MPPKKSSSSSSSKKPTANRLILPKVNLDVSDRTHEFVMPRSSAKRKSQKPTDSPHAVQLTPTTAVNQHIPTVAEHSASSSTETQPIHSLTTLTYALLPSLPASTPQRSQQASQCLSASSLHPTASESKALLVNALKHAKTATMIAQMATVLAGTMNSIAQAFASNESTDTVSSGLGDGVQQLSTIKFLSGILDDSLSKMLPVYKNSCSITSEPPLQVETDSSSATTPPAKSSQESTEEEPKPPRSKSPPQGDTDEEHIPLRGKSKSTYTN</sequence>
<keyword evidence="3" id="KW-1185">Reference proteome</keyword>